<protein>
    <recommendedName>
        <fullName evidence="2">DUF7730 domain-containing protein</fullName>
    </recommendedName>
</protein>
<reference evidence="3" key="1">
    <citation type="journal article" date="2023" name="Genome Biol. Evol.">
        <title>First Whole Genome Sequence and Flow Cytometry Genome Size Data for the Lichen-Forming Fungus Ramalina farinacea (Ascomycota).</title>
        <authorList>
            <person name="Llewellyn T."/>
            <person name="Mian S."/>
            <person name="Hill R."/>
            <person name="Leitch I.J."/>
            <person name="Gaya E."/>
        </authorList>
    </citation>
    <scope>NUCLEOTIDE SEQUENCE</scope>
    <source>
        <strain evidence="3">LIQ254RAFAR</strain>
    </source>
</reference>
<dbReference type="AlphaFoldDB" id="A0AA43QXK8"/>
<evidence type="ECO:0000313" key="3">
    <source>
        <dbReference type="EMBL" id="MDI1493524.1"/>
    </source>
</evidence>
<accession>A0AA43QXK8</accession>
<dbReference type="Proteomes" id="UP001161017">
    <property type="component" value="Unassembled WGS sequence"/>
</dbReference>
<dbReference type="InterPro" id="IPR056632">
    <property type="entry name" value="DUF7730"/>
</dbReference>
<gene>
    <name evidence="3" type="ORF">OHK93_005314</name>
</gene>
<dbReference type="Pfam" id="PF24864">
    <property type="entry name" value="DUF7730"/>
    <property type="match status" value="1"/>
</dbReference>
<name>A0AA43QXK8_9LECA</name>
<feature type="domain" description="DUF7730" evidence="2">
    <location>
        <begin position="50"/>
        <end position="175"/>
    </location>
</feature>
<organism evidence="3 4">
    <name type="scientific">Ramalina farinacea</name>
    <dbReference type="NCBI Taxonomy" id="258253"/>
    <lineage>
        <taxon>Eukaryota</taxon>
        <taxon>Fungi</taxon>
        <taxon>Dikarya</taxon>
        <taxon>Ascomycota</taxon>
        <taxon>Pezizomycotina</taxon>
        <taxon>Lecanoromycetes</taxon>
        <taxon>OSLEUM clade</taxon>
        <taxon>Lecanoromycetidae</taxon>
        <taxon>Lecanorales</taxon>
        <taxon>Lecanorineae</taxon>
        <taxon>Ramalinaceae</taxon>
        <taxon>Ramalina</taxon>
    </lineage>
</organism>
<proteinExistence type="predicted"/>
<evidence type="ECO:0000313" key="4">
    <source>
        <dbReference type="Proteomes" id="UP001161017"/>
    </source>
</evidence>
<keyword evidence="4" id="KW-1185">Reference proteome</keyword>
<comment type="caution">
    <text evidence="3">The sequence shown here is derived from an EMBL/GenBank/DDBJ whole genome shotgun (WGS) entry which is preliminary data.</text>
</comment>
<feature type="region of interest" description="Disordered" evidence="1">
    <location>
        <begin position="20"/>
        <end position="39"/>
    </location>
</feature>
<dbReference type="PANTHER" id="PTHR38790">
    <property type="entry name" value="2EXR DOMAIN-CONTAINING PROTEIN-RELATED"/>
    <property type="match status" value="1"/>
</dbReference>
<evidence type="ECO:0000256" key="1">
    <source>
        <dbReference type="SAM" id="MobiDB-lite"/>
    </source>
</evidence>
<sequence length="340" mass="39451">MTSLKKYDFKCVERAHRILRGPPNPDDHLSKAQKGLEGGAESIRQTKHVTFLDLPFDIRFMIYKAFFELQGFSDREWQTHLKRFTASIYNRSHAQKSHIVMPLLKSLASNNIRRVTAHNKMSLLLTSKAIFDEASGLFYRLHTFNVPNPDELHKRPAEVSTSIQQVLDKIERIALFHENSIYDSAYSRNFSRHISVLPDLYAQLKVVSIEFQGFDFQFDERIMLALQSTWIKLQLLRLCALNKKREIPRVNLSSIAPGFHWYRELEDGGTQPEPLSKRIKLEAGKNTFFVCRRRQTSDQSIRKVDFTTKQQTPEEETWFPFGSKRIKMAPNPAEVAHGNA</sequence>
<evidence type="ECO:0000259" key="2">
    <source>
        <dbReference type="Pfam" id="PF24864"/>
    </source>
</evidence>
<dbReference type="EMBL" id="JAPUFD010000027">
    <property type="protein sequence ID" value="MDI1493524.1"/>
    <property type="molecule type" value="Genomic_DNA"/>
</dbReference>